<sequence>MIRPRIGSFLYSEAEIEVMKEDIRIFKEEGADGVVFGVLTTYGQINVETTRQLVNEALPLQVCFHRAFDMTQDPHAALQHLYSIPGITRVLTSGHGKVATSPSSLSVLSDLHEETTQHFYSLTRIQPHSRANSSTSISSSTSLPAHMTPIEPITILPGSGINPNTVQILLVILLRVGLKEVHLSAGRFVESEMQYRKRVGREDTDAIGMGMGEWKVWKTDEHAVRQMRGILDRAAAASPPNSAGLIGLPSQRE</sequence>
<organism evidence="1 2">
    <name type="scientific">Thelephora ganbajun</name>
    <name type="common">Ganba fungus</name>
    <dbReference type="NCBI Taxonomy" id="370292"/>
    <lineage>
        <taxon>Eukaryota</taxon>
        <taxon>Fungi</taxon>
        <taxon>Dikarya</taxon>
        <taxon>Basidiomycota</taxon>
        <taxon>Agaricomycotina</taxon>
        <taxon>Agaricomycetes</taxon>
        <taxon>Thelephorales</taxon>
        <taxon>Thelephoraceae</taxon>
        <taxon>Thelephora</taxon>
    </lineage>
</organism>
<dbReference type="EMBL" id="MU118033">
    <property type="protein sequence ID" value="KAF9647434.1"/>
    <property type="molecule type" value="Genomic_DNA"/>
</dbReference>
<dbReference type="Proteomes" id="UP000886501">
    <property type="component" value="Unassembled WGS sequence"/>
</dbReference>
<reference evidence="1" key="2">
    <citation type="journal article" date="2020" name="Nat. Commun.">
        <title>Large-scale genome sequencing of mycorrhizal fungi provides insights into the early evolution of symbiotic traits.</title>
        <authorList>
            <person name="Miyauchi S."/>
            <person name="Kiss E."/>
            <person name="Kuo A."/>
            <person name="Drula E."/>
            <person name="Kohler A."/>
            <person name="Sanchez-Garcia M."/>
            <person name="Morin E."/>
            <person name="Andreopoulos B."/>
            <person name="Barry K.W."/>
            <person name="Bonito G."/>
            <person name="Buee M."/>
            <person name="Carver A."/>
            <person name="Chen C."/>
            <person name="Cichocki N."/>
            <person name="Clum A."/>
            <person name="Culley D."/>
            <person name="Crous P.W."/>
            <person name="Fauchery L."/>
            <person name="Girlanda M."/>
            <person name="Hayes R.D."/>
            <person name="Keri Z."/>
            <person name="LaButti K."/>
            <person name="Lipzen A."/>
            <person name="Lombard V."/>
            <person name="Magnuson J."/>
            <person name="Maillard F."/>
            <person name="Murat C."/>
            <person name="Nolan M."/>
            <person name="Ohm R.A."/>
            <person name="Pangilinan J."/>
            <person name="Pereira M.F."/>
            <person name="Perotto S."/>
            <person name="Peter M."/>
            <person name="Pfister S."/>
            <person name="Riley R."/>
            <person name="Sitrit Y."/>
            <person name="Stielow J.B."/>
            <person name="Szollosi G."/>
            <person name="Zifcakova L."/>
            <person name="Stursova M."/>
            <person name="Spatafora J.W."/>
            <person name="Tedersoo L."/>
            <person name="Vaario L.M."/>
            <person name="Yamada A."/>
            <person name="Yan M."/>
            <person name="Wang P."/>
            <person name="Xu J."/>
            <person name="Bruns T."/>
            <person name="Baldrian P."/>
            <person name="Vilgalys R."/>
            <person name="Dunand C."/>
            <person name="Henrissat B."/>
            <person name="Grigoriev I.V."/>
            <person name="Hibbett D."/>
            <person name="Nagy L.G."/>
            <person name="Martin F.M."/>
        </authorList>
    </citation>
    <scope>NUCLEOTIDE SEQUENCE</scope>
    <source>
        <strain evidence="1">P2</strain>
    </source>
</reference>
<evidence type="ECO:0000313" key="2">
    <source>
        <dbReference type="Proteomes" id="UP000886501"/>
    </source>
</evidence>
<reference evidence="1" key="1">
    <citation type="submission" date="2019-10" db="EMBL/GenBank/DDBJ databases">
        <authorList>
            <consortium name="DOE Joint Genome Institute"/>
            <person name="Kuo A."/>
            <person name="Miyauchi S."/>
            <person name="Kiss E."/>
            <person name="Drula E."/>
            <person name="Kohler A."/>
            <person name="Sanchez-Garcia M."/>
            <person name="Andreopoulos B."/>
            <person name="Barry K.W."/>
            <person name="Bonito G."/>
            <person name="Buee M."/>
            <person name="Carver A."/>
            <person name="Chen C."/>
            <person name="Cichocki N."/>
            <person name="Clum A."/>
            <person name="Culley D."/>
            <person name="Crous P.W."/>
            <person name="Fauchery L."/>
            <person name="Girlanda M."/>
            <person name="Hayes R."/>
            <person name="Keri Z."/>
            <person name="Labutti K."/>
            <person name="Lipzen A."/>
            <person name="Lombard V."/>
            <person name="Magnuson J."/>
            <person name="Maillard F."/>
            <person name="Morin E."/>
            <person name="Murat C."/>
            <person name="Nolan M."/>
            <person name="Ohm R."/>
            <person name="Pangilinan J."/>
            <person name="Pereira M."/>
            <person name="Perotto S."/>
            <person name="Peter M."/>
            <person name="Riley R."/>
            <person name="Sitrit Y."/>
            <person name="Stielow B."/>
            <person name="Szollosi G."/>
            <person name="Zifcakova L."/>
            <person name="Stursova M."/>
            <person name="Spatafora J.W."/>
            <person name="Tedersoo L."/>
            <person name="Vaario L.-M."/>
            <person name="Yamada A."/>
            <person name="Yan M."/>
            <person name="Wang P."/>
            <person name="Xu J."/>
            <person name="Bruns T."/>
            <person name="Baldrian P."/>
            <person name="Vilgalys R."/>
            <person name="Henrissat B."/>
            <person name="Grigoriev I.V."/>
            <person name="Hibbett D."/>
            <person name="Nagy L.G."/>
            <person name="Martin F.M."/>
        </authorList>
    </citation>
    <scope>NUCLEOTIDE SEQUENCE</scope>
    <source>
        <strain evidence="1">P2</strain>
    </source>
</reference>
<proteinExistence type="predicted"/>
<gene>
    <name evidence="1" type="ORF">BDM02DRAFT_3117000</name>
</gene>
<comment type="caution">
    <text evidence="1">The sequence shown here is derived from an EMBL/GenBank/DDBJ whole genome shotgun (WGS) entry which is preliminary data.</text>
</comment>
<keyword evidence="2" id="KW-1185">Reference proteome</keyword>
<evidence type="ECO:0000313" key="1">
    <source>
        <dbReference type="EMBL" id="KAF9647434.1"/>
    </source>
</evidence>
<accession>A0ACB6ZD41</accession>
<name>A0ACB6ZD41_THEGA</name>
<protein>
    <submittedName>
        <fullName evidence="1">Uncharacterized protein</fullName>
    </submittedName>
</protein>